<name>A0A097IGV3_9CORY</name>
<dbReference type="HOGENOM" id="CLU_2094062_0_0_11"/>
<accession>A0A097IGV3</accession>
<dbReference type="KEGG" id="cdo:CDOO_08925"/>
<proteinExistence type="predicted"/>
<dbReference type="Proteomes" id="UP000029914">
    <property type="component" value="Chromosome"/>
</dbReference>
<dbReference type="Gene3D" id="3.30.70.100">
    <property type="match status" value="1"/>
</dbReference>
<gene>
    <name evidence="2" type="ORF">CDOO_08925</name>
</gene>
<organism evidence="2 3">
    <name type="scientific">Corynebacterium doosanense CAU 212 = DSM 45436</name>
    <dbReference type="NCBI Taxonomy" id="558173"/>
    <lineage>
        <taxon>Bacteria</taxon>
        <taxon>Bacillati</taxon>
        <taxon>Actinomycetota</taxon>
        <taxon>Actinomycetes</taxon>
        <taxon>Mycobacteriales</taxon>
        <taxon>Corynebacteriaceae</taxon>
        <taxon>Corynebacterium</taxon>
    </lineage>
</organism>
<dbReference type="EMBL" id="CP006764">
    <property type="protein sequence ID" value="AIT61371.1"/>
    <property type="molecule type" value="Genomic_DNA"/>
</dbReference>
<dbReference type="STRING" id="558173.CDOO_08925"/>
<feature type="domain" description="ABM" evidence="1">
    <location>
        <begin position="7"/>
        <end position="69"/>
    </location>
</feature>
<dbReference type="OrthoDB" id="4763972at2"/>
<dbReference type="SUPFAM" id="SSF54909">
    <property type="entry name" value="Dimeric alpha+beta barrel"/>
    <property type="match status" value="1"/>
</dbReference>
<dbReference type="RefSeq" id="WP_018020968.1">
    <property type="nucleotide sequence ID" value="NZ_AQUX01000001.1"/>
</dbReference>
<evidence type="ECO:0000313" key="3">
    <source>
        <dbReference type="Proteomes" id="UP000029914"/>
    </source>
</evidence>
<sequence>MSQITGVIHFTFRPGMAERFLELSGQARGLVEANEPGTTRYDVFLSPDRRQATVIEEYVDFDAAMAHQHNIGEELNAAIVETASEVHGEILGDIPVEVAESLVGTSASPFLTVFRSDLADRV</sequence>
<dbReference type="InterPro" id="IPR007138">
    <property type="entry name" value="ABM_dom"/>
</dbReference>
<dbReference type="Pfam" id="PF03992">
    <property type="entry name" value="ABM"/>
    <property type="match status" value="1"/>
</dbReference>
<dbReference type="InterPro" id="IPR011008">
    <property type="entry name" value="Dimeric_a/b-barrel"/>
</dbReference>
<reference evidence="2 3" key="1">
    <citation type="submission" date="2013-09" db="EMBL/GenBank/DDBJ databases">
        <title>Complete genome sequence of Corynebacterium doosanense CAU 212(T) (=DSM 45436(T)), isolated from activated sludge.</title>
        <authorList>
            <person name="Schaffert L."/>
            <person name="Albersmeier A."/>
            <person name="Kalinowski J."/>
            <person name="Ruckert C."/>
        </authorList>
    </citation>
    <scope>NUCLEOTIDE SEQUENCE [LARGE SCALE GENOMIC DNA]</scope>
    <source>
        <strain evidence="2 3">CAU 212</strain>
    </source>
</reference>
<evidence type="ECO:0000313" key="2">
    <source>
        <dbReference type="EMBL" id="AIT61371.1"/>
    </source>
</evidence>
<dbReference type="AlphaFoldDB" id="A0A097IGV3"/>
<evidence type="ECO:0000259" key="1">
    <source>
        <dbReference type="Pfam" id="PF03992"/>
    </source>
</evidence>
<protein>
    <recommendedName>
        <fullName evidence="1">ABM domain-containing protein</fullName>
    </recommendedName>
</protein>
<keyword evidence="3" id="KW-1185">Reference proteome</keyword>